<protein>
    <recommendedName>
        <fullName evidence="8 10">Protein GrpE</fullName>
    </recommendedName>
    <alternativeName>
        <fullName evidence="9 10">HSP-70 cofactor</fullName>
    </alternativeName>
</protein>
<dbReference type="GO" id="GO:0051087">
    <property type="term" value="F:protein-folding chaperone binding"/>
    <property type="evidence" value="ECO:0007669"/>
    <property type="project" value="InterPro"/>
</dbReference>
<evidence type="ECO:0000256" key="6">
    <source>
        <dbReference type="ARBA" id="ARBA00023186"/>
    </source>
</evidence>
<comment type="function">
    <text evidence="7 10 11">Participates actively in the response to hyperosmotic and heat shock by preventing the aggregation of stress-denatured proteins, in association with DnaK and GrpE. It is the nucleotide exchange factor for DnaK and may function as a thermosensor. Unfolded proteins bind initially to DnaJ; upon interaction with the DnaJ-bound protein, DnaK hydrolyzes its bound ATP, resulting in the formation of a stable complex. GrpE releases ADP from DnaK; ATP binding to DnaK triggers the release of the substrate protein, thus completing the reaction cycle. Several rounds of ATP-dependent interactions between DnaJ, DnaK and GrpE are required for fully efficient folding.</text>
</comment>
<dbReference type="InterPro" id="IPR000740">
    <property type="entry name" value="GrpE"/>
</dbReference>
<keyword evidence="4 10" id="KW-0963">Cytoplasm</keyword>
<dbReference type="PANTHER" id="PTHR21237:SF23">
    <property type="entry name" value="GRPE PROTEIN HOMOLOG, MITOCHONDRIAL"/>
    <property type="match status" value="1"/>
</dbReference>
<dbReference type="NCBIfam" id="NF010737">
    <property type="entry name" value="PRK14139.1"/>
    <property type="match status" value="1"/>
</dbReference>
<dbReference type="Gene3D" id="2.30.22.10">
    <property type="entry name" value="Head domain of nucleotide exchange factor GrpE"/>
    <property type="match status" value="1"/>
</dbReference>
<evidence type="ECO:0000313" key="14">
    <source>
        <dbReference type="EMBL" id="TFZ82486.1"/>
    </source>
</evidence>
<keyword evidence="5 10" id="KW-0346">Stress response</keyword>
<dbReference type="GO" id="GO:0006457">
    <property type="term" value="P:protein folding"/>
    <property type="evidence" value="ECO:0007669"/>
    <property type="project" value="InterPro"/>
</dbReference>
<dbReference type="SUPFAM" id="SSF58014">
    <property type="entry name" value="Coiled-coil domain of nucleotide exchange factor GrpE"/>
    <property type="match status" value="1"/>
</dbReference>
<dbReference type="GO" id="GO:0042803">
    <property type="term" value="F:protein homodimerization activity"/>
    <property type="evidence" value="ECO:0007669"/>
    <property type="project" value="InterPro"/>
</dbReference>
<comment type="similarity">
    <text evidence="2 10 12">Belongs to the GrpE family.</text>
</comment>
<dbReference type="InterPro" id="IPR009012">
    <property type="entry name" value="GrpE_head"/>
</dbReference>
<dbReference type="EMBL" id="SRIO01000009">
    <property type="protein sequence ID" value="TFZ82486.1"/>
    <property type="molecule type" value="Genomic_DNA"/>
</dbReference>
<evidence type="ECO:0000256" key="13">
    <source>
        <dbReference type="SAM" id="MobiDB-lite"/>
    </source>
</evidence>
<comment type="subcellular location">
    <subcellularLocation>
        <location evidence="1 10">Cytoplasm</location>
    </subcellularLocation>
</comment>
<dbReference type="InterPro" id="IPR013805">
    <property type="entry name" value="GrpE_CC"/>
</dbReference>
<dbReference type="NCBIfam" id="NF010748">
    <property type="entry name" value="PRK14150.1"/>
    <property type="match status" value="1"/>
</dbReference>
<name>A0A4Z0F877_9GAMM</name>
<dbReference type="GO" id="GO:0000774">
    <property type="term" value="F:adenyl-nucleotide exchange factor activity"/>
    <property type="evidence" value="ECO:0007669"/>
    <property type="project" value="InterPro"/>
</dbReference>
<evidence type="ECO:0000313" key="15">
    <source>
        <dbReference type="Proteomes" id="UP000297890"/>
    </source>
</evidence>
<evidence type="ECO:0000256" key="11">
    <source>
        <dbReference type="RuleBase" id="RU000639"/>
    </source>
</evidence>
<evidence type="ECO:0000256" key="12">
    <source>
        <dbReference type="RuleBase" id="RU004478"/>
    </source>
</evidence>
<dbReference type="PROSITE" id="PS01071">
    <property type="entry name" value="GRPE"/>
    <property type="match status" value="1"/>
</dbReference>
<evidence type="ECO:0000256" key="2">
    <source>
        <dbReference type="ARBA" id="ARBA00009054"/>
    </source>
</evidence>
<accession>A0A4Z0F877</accession>
<comment type="subunit">
    <text evidence="3 10">Homodimer.</text>
</comment>
<dbReference type="AlphaFoldDB" id="A0A4Z0F877"/>
<dbReference type="SUPFAM" id="SSF51064">
    <property type="entry name" value="Head domain of nucleotide exchange factor GrpE"/>
    <property type="match status" value="1"/>
</dbReference>
<evidence type="ECO:0000256" key="1">
    <source>
        <dbReference type="ARBA" id="ARBA00004496"/>
    </source>
</evidence>
<dbReference type="FunFam" id="2.30.22.10:FF:000001">
    <property type="entry name" value="Protein GrpE"/>
    <property type="match status" value="1"/>
</dbReference>
<dbReference type="OrthoDB" id="9789811at2"/>
<dbReference type="GO" id="GO:0005829">
    <property type="term" value="C:cytosol"/>
    <property type="evidence" value="ECO:0007669"/>
    <property type="project" value="TreeGrafter"/>
</dbReference>
<reference evidence="14 15" key="1">
    <citation type="journal article" date="2019" name="ISME J.">
        <title>Candidatus Macondimonas diazotrophica, a novel gammaproteobacterial genus dominating crude-oil-contaminated coastal sediments.</title>
        <authorList>
            <person name="Karthikeyan S."/>
            <person name="Konstantinidis K."/>
        </authorList>
    </citation>
    <scope>NUCLEOTIDE SEQUENCE [LARGE SCALE GENOMIC DNA]</scope>
    <source>
        <strain evidence="14 15">KTK01</strain>
    </source>
</reference>
<evidence type="ECO:0000256" key="4">
    <source>
        <dbReference type="ARBA" id="ARBA00022490"/>
    </source>
</evidence>
<organism evidence="14 15">
    <name type="scientific">Candidatus Macondimonas diazotrophica</name>
    <dbReference type="NCBI Taxonomy" id="2305248"/>
    <lineage>
        <taxon>Bacteria</taxon>
        <taxon>Pseudomonadati</taxon>
        <taxon>Pseudomonadota</taxon>
        <taxon>Gammaproteobacteria</taxon>
        <taxon>Chromatiales</taxon>
        <taxon>Ectothiorhodospiraceae</taxon>
        <taxon>Candidatus Macondimonas</taxon>
    </lineage>
</organism>
<comment type="caution">
    <text evidence="14">The sequence shown here is derived from an EMBL/GenBank/DDBJ whole genome shotgun (WGS) entry which is preliminary data.</text>
</comment>
<evidence type="ECO:0000256" key="3">
    <source>
        <dbReference type="ARBA" id="ARBA00011738"/>
    </source>
</evidence>
<evidence type="ECO:0000256" key="7">
    <source>
        <dbReference type="ARBA" id="ARBA00053401"/>
    </source>
</evidence>
<dbReference type="CDD" id="cd00446">
    <property type="entry name" value="GrpE"/>
    <property type="match status" value="1"/>
</dbReference>
<keyword evidence="6 10" id="KW-0143">Chaperone</keyword>
<dbReference type="PRINTS" id="PR00773">
    <property type="entry name" value="GRPEPROTEIN"/>
</dbReference>
<dbReference type="GO" id="GO:0051082">
    <property type="term" value="F:unfolded protein binding"/>
    <property type="evidence" value="ECO:0007669"/>
    <property type="project" value="TreeGrafter"/>
</dbReference>
<evidence type="ECO:0000256" key="9">
    <source>
        <dbReference type="ARBA" id="ARBA00076414"/>
    </source>
</evidence>
<dbReference type="PANTHER" id="PTHR21237">
    <property type="entry name" value="GRPE PROTEIN"/>
    <property type="match status" value="1"/>
</dbReference>
<dbReference type="Proteomes" id="UP000297890">
    <property type="component" value="Unassembled WGS sequence"/>
</dbReference>
<feature type="region of interest" description="Disordered" evidence="13">
    <location>
        <begin position="1"/>
        <end position="36"/>
    </location>
</feature>
<proteinExistence type="inferred from homology"/>
<dbReference type="NCBIfam" id="NF010738">
    <property type="entry name" value="PRK14140.1"/>
    <property type="match status" value="1"/>
</dbReference>
<sequence length="185" mass="20373">MERPMNPSDMNDDAVSQDGDVPNDAATGDDLGERLAQAERKASENWDLYLRARADLENQQRRMVRELENAHKFALERFVNDLLPVKDSLELGLTASEQNQGDVGALREGMTLTLKMLGAALEKAGVREIAPQGEPFDPQWHAAVSMQESTEASENTVLQVMQKGYALNDRLVRPAMVVVARAPAG</sequence>
<dbReference type="Gene3D" id="3.90.20.20">
    <property type="match status" value="1"/>
</dbReference>
<dbReference type="Pfam" id="PF01025">
    <property type="entry name" value="GrpE"/>
    <property type="match status" value="1"/>
</dbReference>
<gene>
    <name evidence="10 14" type="primary">grpE</name>
    <name evidence="14" type="ORF">E4680_08380</name>
</gene>
<keyword evidence="15" id="KW-1185">Reference proteome</keyword>
<dbReference type="HAMAP" id="MF_01151">
    <property type="entry name" value="GrpE"/>
    <property type="match status" value="1"/>
</dbReference>
<evidence type="ECO:0000256" key="10">
    <source>
        <dbReference type="HAMAP-Rule" id="MF_01151"/>
    </source>
</evidence>
<evidence type="ECO:0000256" key="8">
    <source>
        <dbReference type="ARBA" id="ARBA00072274"/>
    </source>
</evidence>
<evidence type="ECO:0000256" key="5">
    <source>
        <dbReference type="ARBA" id="ARBA00023016"/>
    </source>
</evidence>